<name>A0A9W4J3B7_9EURO</name>
<evidence type="ECO:0000256" key="1">
    <source>
        <dbReference type="PROSITE-ProRule" id="PRU00023"/>
    </source>
</evidence>
<comment type="caution">
    <text evidence="3">The sequence shown here is derived from an EMBL/GenBank/DDBJ whole genome shotgun (WGS) entry which is preliminary data.</text>
</comment>
<dbReference type="PRINTS" id="PR01415">
    <property type="entry name" value="ANKYRIN"/>
</dbReference>
<feature type="repeat" description="ANK" evidence="1">
    <location>
        <begin position="207"/>
        <end position="239"/>
    </location>
</feature>
<dbReference type="Pfam" id="PF00023">
    <property type="entry name" value="Ank"/>
    <property type="match status" value="1"/>
</dbReference>
<evidence type="ECO:0000313" key="3">
    <source>
        <dbReference type="EMBL" id="CAG8371552.1"/>
    </source>
</evidence>
<dbReference type="OrthoDB" id="10255285at2759"/>
<dbReference type="EMBL" id="CAJVPD010000222">
    <property type="protein sequence ID" value="CAG8371552.1"/>
    <property type="molecule type" value="Genomic_DNA"/>
</dbReference>
<dbReference type="Pfam" id="PF12796">
    <property type="entry name" value="Ank_2"/>
    <property type="match status" value="2"/>
</dbReference>
<gene>
    <name evidence="3" type="ORF">PSALAMII_LOCUS4717</name>
</gene>
<feature type="repeat" description="ANK" evidence="1">
    <location>
        <begin position="18"/>
        <end position="54"/>
    </location>
</feature>
<dbReference type="InterPro" id="IPR036770">
    <property type="entry name" value="Ankyrin_rpt-contain_sf"/>
</dbReference>
<feature type="region of interest" description="Disordered" evidence="2">
    <location>
        <begin position="1"/>
        <end position="24"/>
    </location>
</feature>
<feature type="repeat" description="ANK" evidence="1">
    <location>
        <begin position="74"/>
        <end position="106"/>
    </location>
</feature>
<dbReference type="PROSITE" id="PS50297">
    <property type="entry name" value="ANK_REP_REGION"/>
    <property type="match status" value="5"/>
</dbReference>
<keyword evidence="1" id="KW-0040">ANK repeat</keyword>
<dbReference type="SUPFAM" id="SSF48403">
    <property type="entry name" value="Ankyrin repeat"/>
    <property type="match status" value="1"/>
</dbReference>
<feature type="repeat" description="ANK" evidence="1">
    <location>
        <begin position="174"/>
        <end position="206"/>
    </location>
</feature>
<dbReference type="InterPro" id="IPR002110">
    <property type="entry name" value="Ankyrin_rpt"/>
</dbReference>
<proteinExistence type="predicted"/>
<evidence type="ECO:0000313" key="4">
    <source>
        <dbReference type="Proteomes" id="UP001152592"/>
    </source>
</evidence>
<dbReference type="Gene3D" id="1.25.40.20">
    <property type="entry name" value="Ankyrin repeat-containing domain"/>
    <property type="match status" value="3"/>
</dbReference>
<dbReference type="SMART" id="SM00248">
    <property type="entry name" value="ANK"/>
    <property type="match status" value="7"/>
</dbReference>
<evidence type="ECO:0000256" key="2">
    <source>
        <dbReference type="SAM" id="MobiDB-lite"/>
    </source>
</evidence>
<sequence>MTRLLLDNGADANEIGRDGQTPLHSVSASWSQDSSLGIAELLIQYGADVTKANEDPKLRLLLQNGARVNAKSKRGETALHLAAIDVGVTIVRLLLEHGADPALENNRGQTPLQKAAADGQEGMVKFLLQHQGLESDAEKLIQQAQFYNAICQGDEATVKLLLENGIDMTMRNTWGAYPLHWAMGGGNLRVVSLLLQSGADIDAKNGFGESALFDACRRTNEEMMQFLLDQGADINMNVDDRAGHYYSVLSMATGMGKCQIVEMLLRRGANPHVCAT</sequence>
<protein>
    <submittedName>
        <fullName evidence="3">Uncharacterized protein</fullName>
    </submittedName>
</protein>
<dbReference type="PROSITE" id="PS50088">
    <property type="entry name" value="ANK_REPEAT"/>
    <property type="match status" value="5"/>
</dbReference>
<accession>A0A9W4J3B7</accession>
<dbReference type="Proteomes" id="UP001152592">
    <property type="component" value="Unassembled WGS sequence"/>
</dbReference>
<dbReference type="PANTHER" id="PTHR24118">
    <property type="entry name" value="POTE ANKYRIN DOMAIN"/>
    <property type="match status" value="1"/>
</dbReference>
<feature type="repeat" description="ANK" evidence="1">
    <location>
        <begin position="107"/>
        <end position="130"/>
    </location>
</feature>
<reference evidence="3" key="1">
    <citation type="submission" date="2021-07" db="EMBL/GenBank/DDBJ databases">
        <authorList>
            <person name="Branca A.L. A."/>
        </authorList>
    </citation>
    <scope>NUCLEOTIDE SEQUENCE</scope>
</reference>
<dbReference type="PANTHER" id="PTHR24118:SF99">
    <property type="entry name" value="POTE ANKYRIN DOMAIN FAMILY MEMBER 3C-RELATED"/>
    <property type="match status" value="1"/>
</dbReference>
<organism evidence="3 4">
    <name type="scientific">Penicillium salamii</name>
    <dbReference type="NCBI Taxonomy" id="1612424"/>
    <lineage>
        <taxon>Eukaryota</taxon>
        <taxon>Fungi</taxon>
        <taxon>Dikarya</taxon>
        <taxon>Ascomycota</taxon>
        <taxon>Pezizomycotina</taxon>
        <taxon>Eurotiomycetes</taxon>
        <taxon>Eurotiomycetidae</taxon>
        <taxon>Eurotiales</taxon>
        <taxon>Aspergillaceae</taxon>
        <taxon>Penicillium</taxon>
    </lineage>
</organism>
<dbReference type="AlphaFoldDB" id="A0A9W4J3B7"/>